<dbReference type="STRING" id="402881.Plav_0467"/>
<dbReference type="eggNOG" id="COG3203">
    <property type="taxonomic scope" value="Bacteria"/>
</dbReference>
<protein>
    <recommendedName>
        <fullName evidence="4">DUF1302 domain-containing protein</fullName>
    </recommendedName>
</protein>
<keyword evidence="1" id="KW-0732">Signal</keyword>
<dbReference type="HOGENOM" id="CLU_016532_0_0_5"/>
<evidence type="ECO:0000313" key="2">
    <source>
        <dbReference type="EMBL" id="ABS62090.1"/>
    </source>
</evidence>
<dbReference type="RefSeq" id="WP_011995381.1">
    <property type="nucleotide sequence ID" value="NC_009719.1"/>
</dbReference>
<dbReference type="OrthoDB" id="8437795at2"/>
<feature type="signal peptide" evidence="1">
    <location>
        <begin position="1"/>
        <end position="30"/>
    </location>
</feature>
<organism evidence="2 3">
    <name type="scientific">Parvibaculum lavamentivorans (strain DS-1 / DSM 13023 / NCIMB 13966)</name>
    <dbReference type="NCBI Taxonomy" id="402881"/>
    <lineage>
        <taxon>Bacteria</taxon>
        <taxon>Pseudomonadati</taxon>
        <taxon>Pseudomonadota</taxon>
        <taxon>Alphaproteobacteria</taxon>
        <taxon>Hyphomicrobiales</taxon>
        <taxon>Parvibaculaceae</taxon>
        <taxon>Parvibaculum</taxon>
    </lineage>
</organism>
<accession>A7HQA7</accession>
<feature type="chain" id="PRO_5002710459" description="DUF1302 domain-containing protein" evidence="1">
    <location>
        <begin position="31"/>
        <end position="617"/>
    </location>
</feature>
<name>A7HQA7_PARL1</name>
<proteinExistence type="predicted"/>
<dbReference type="EMBL" id="CP000774">
    <property type="protein sequence ID" value="ABS62090.1"/>
    <property type="molecule type" value="Genomic_DNA"/>
</dbReference>
<dbReference type="Proteomes" id="UP000006377">
    <property type="component" value="Chromosome"/>
</dbReference>
<reference evidence="2 3" key="1">
    <citation type="journal article" date="2011" name="Stand. Genomic Sci.">
        <title>Complete genome sequence of Parvibaculum lavamentivorans type strain (DS-1(T)).</title>
        <authorList>
            <person name="Schleheck D."/>
            <person name="Weiss M."/>
            <person name="Pitluck S."/>
            <person name="Bruce D."/>
            <person name="Land M.L."/>
            <person name="Han S."/>
            <person name="Saunders E."/>
            <person name="Tapia R."/>
            <person name="Detter C."/>
            <person name="Brettin T."/>
            <person name="Han J."/>
            <person name="Woyke T."/>
            <person name="Goodwin L."/>
            <person name="Pennacchio L."/>
            <person name="Nolan M."/>
            <person name="Cook A.M."/>
            <person name="Kjelleberg S."/>
            <person name="Thomas T."/>
        </authorList>
    </citation>
    <scope>NUCLEOTIDE SEQUENCE [LARGE SCALE GENOMIC DNA]</scope>
    <source>
        <strain evidence="3">DS-1 / DSM 13023 / NCIMB 13966</strain>
    </source>
</reference>
<keyword evidence="3" id="KW-1185">Reference proteome</keyword>
<evidence type="ECO:0000256" key="1">
    <source>
        <dbReference type="SAM" id="SignalP"/>
    </source>
</evidence>
<evidence type="ECO:0008006" key="4">
    <source>
        <dbReference type="Google" id="ProtNLM"/>
    </source>
</evidence>
<sequence>MKKRREGHRLAALAGLATLGTALAAAPAFATEYKFGDTTLSIDSIASVGATLRASGQDCLYVAAVNGGCRDGNNNSANINTDDGNINFDQWDIVSAPVKVVSDFELRWKNWGAFVRARAYYDHAIYEEAGQNSTRFGQRPLTDNLRGNDARNSARGLDLLDAFVFTNFDLGTIPTSLRAGKQVINWGESLAIQGGINQFNAIDVAAIRTPGAELREALLPEESVYVNLALPYDLSFEAFYAFNWRQTELDAVGTFFASNDIFGPGGGYVNTAAPEQPPLGSPENPGTIYRGNGDLPDDQGQFGAKLGYWADWLNDGTELAAYFVNYHSKLPYLEYSNGAPAAVDGSLCAPAPSCGLPQQLYRDAYPEDIKYVGTSFATTIAGTSVAGEALYSWNMPLAISSGETLGARWIDNATGGAAGAAVLPYDMTPGAFPKGYFREDVINGQMSSITVLNPSNAITRFFDAASTTLISNVGFQYLPSISDDRLSVTSGGRGSEITHPNMAVQIPLYQNPNQQLIHADTFSTGYRLIGLLTYNNVFNTPWSVSPTIQWQHDVKGNSAGTIGPGFIDRRKTVTLGVTADLQSTWRANVSYTNSFGNEFQNYMQDRDFISASLSYAF</sequence>
<dbReference type="KEGG" id="pla:Plav_0467"/>
<dbReference type="InterPro" id="IPR010727">
    <property type="entry name" value="DUF1302"/>
</dbReference>
<dbReference type="Pfam" id="PF06980">
    <property type="entry name" value="DUF1302"/>
    <property type="match status" value="1"/>
</dbReference>
<dbReference type="AlphaFoldDB" id="A7HQA7"/>
<gene>
    <name evidence="2" type="ordered locus">Plav_0467</name>
</gene>
<evidence type="ECO:0000313" key="3">
    <source>
        <dbReference type="Proteomes" id="UP000006377"/>
    </source>
</evidence>